<accession>A0A1I1N0B3</accession>
<dbReference type="InterPro" id="IPR000160">
    <property type="entry name" value="GGDEF_dom"/>
</dbReference>
<proteinExistence type="predicted"/>
<dbReference type="SUPFAM" id="SSF55781">
    <property type="entry name" value="GAF domain-like"/>
    <property type="match status" value="1"/>
</dbReference>
<protein>
    <submittedName>
        <fullName evidence="2">GGDEF domain-containing protein, diguanylate cyclase (C-di-GMP synthetase) or its enzymatically inactive variants</fullName>
    </submittedName>
</protein>
<dbReference type="SUPFAM" id="SSF55073">
    <property type="entry name" value="Nucleotide cyclase"/>
    <property type="match status" value="1"/>
</dbReference>
<sequence>MFARSARPVPDPAGPVVARRHLASVFSASAASVVDAFAATEELDAFAVARMTDRWWTGVAADQAHRAAVLERPVPVALSVCHHLLVDDRAARAADARTHDHPAVRALGRRHALGEYVSAPLRRPDGQLLGSLCGWSDRAAVTPDPGAVLRRLETAADHLAARLTAALDAVADDREADRERALRTADPVTGVPDRRGWAQLLQDEEERARQLAGAVSVVLVDVGTVRTARGLRRAADVLQEAAGPAAVARVSGRRFGLLAGDVDDPVALARSVRAELAGAGYGATAGWAVREPQEGLAGTWWRAEDALVQVRVALQG</sequence>
<dbReference type="STRING" id="1225127.SAMN05661030_1918"/>
<dbReference type="AlphaFoldDB" id="A0A1I1N0B3"/>
<feature type="domain" description="GGDEF" evidence="1">
    <location>
        <begin position="213"/>
        <end position="316"/>
    </location>
</feature>
<name>A0A1I1N0B3_9ACTN</name>
<evidence type="ECO:0000313" key="2">
    <source>
        <dbReference type="EMBL" id="SFC91081.1"/>
    </source>
</evidence>
<dbReference type="EMBL" id="FOMD01000002">
    <property type="protein sequence ID" value="SFC91081.1"/>
    <property type="molecule type" value="Genomic_DNA"/>
</dbReference>
<dbReference type="InterPro" id="IPR043128">
    <property type="entry name" value="Rev_trsase/Diguanyl_cyclase"/>
</dbReference>
<keyword evidence="3" id="KW-1185">Reference proteome</keyword>
<gene>
    <name evidence="2" type="ORF">SAMN05661030_1918</name>
</gene>
<reference evidence="3" key="1">
    <citation type="submission" date="2016-10" db="EMBL/GenBank/DDBJ databases">
        <authorList>
            <person name="Varghese N."/>
            <person name="Submissions S."/>
        </authorList>
    </citation>
    <scope>NUCLEOTIDE SEQUENCE [LARGE SCALE GENOMIC DNA]</scope>
    <source>
        <strain evidence="3">DSM 45962</strain>
    </source>
</reference>
<dbReference type="OrthoDB" id="5184016at2"/>
<dbReference type="Proteomes" id="UP000199022">
    <property type="component" value="Unassembled WGS sequence"/>
</dbReference>
<dbReference type="RefSeq" id="WP_131802008.1">
    <property type="nucleotide sequence ID" value="NZ_BNAC01000004.1"/>
</dbReference>
<organism evidence="2 3">
    <name type="scientific">Klenkia taihuensis</name>
    <dbReference type="NCBI Taxonomy" id="1225127"/>
    <lineage>
        <taxon>Bacteria</taxon>
        <taxon>Bacillati</taxon>
        <taxon>Actinomycetota</taxon>
        <taxon>Actinomycetes</taxon>
        <taxon>Geodermatophilales</taxon>
        <taxon>Geodermatophilaceae</taxon>
        <taxon>Klenkia</taxon>
    </lineage>
</organism>
<dbReference type="PROSITE" id="PS50887">
    <property type="entry name" value="GGDEF"/>
    <property type="match status" value="1"/>
</dbReference>
<evidence type="ECO:0000259" key="1">
    <source>
        <dbReference type="PROSITE" id="PS50887"/>
    </source>
</evidence>
<dbReference type="Gene3D" id="3.30.70.270">
    <property type="match status" value="1"/>
</dbReference>
<evidence type="ECO:0000313" key="3">
    <source>
        <dbReference type="Proteomes" id="UP000199022"/>
    </source>
</evidence>
<dbReference type="InterPro" id="IPR029787">
    <property type="entry name" value="Nucleotide_cyclase"/>
</dbReference>